<keyword evidence="2" id="KW-1185">Reference proteome</keyword>
<dbReference type="EMBL" id="LSYV01000033">
    <property type="protein sequence ID" value="KXZ47862.1"/>
    <property type="molecule type" value="Genomic_DNA"/>
</dbReference>
<dbReference type="Gene3D" id="1.25.40.20">
    <property type="entry name" value="Ankyrin repeat-containing domain"/>
    <property type="match status" value="2"/>
</dbReference>
<gene>
    <name evidence="1" type="ORF">GPECTOR_32g475</name>
</gene>
<sequence>MATQETTEASPHDAALPNIWLPGLIERYASFLHPNEVICTLRRVDKATAEQFRGRPDLATVRLSQPVPSQAFAARWAGSMRDLTLVQRKQLLRLTVSSGVVANLNVALEVVGFIPDLGQLTVLLKTAAAAGHVSAFHCLVGVVHKLAPGHVPDIGPLLRAAVEAGHRAVCEALMSGDACRSLWKIEHVCAALRGGHPELAGWLLQRRPEGPIGPGDSMAPLGDEACGALLLAAVRGCDLATLRALHQRCKSVYLSVGRVASVIDVAAGSRTSDWQGKVEWAESQLGPRFSAGPSACAAAARCPDAELRLTWLLVRGYPANESAIDNALIAGNVAALELLFRRGLEPGRQAIEEAIRRGRLEALRKLREHGCELDAAEVASASAGSGHLPVLMWAVEELGASLQHTWLLPVATFSRDLEALQWLRQRGCPLDAAIVASAAARRGHLPILTWAVEELGAHVASPRLLDAAAASGRVEVMAWLRQRGCPWGGDPFRNAGAAGCEAAMEWLAEQGCPTPGDGGPYTAAARNNDLATLRCLARLGCPWGPASGPLAVFESGLHLCLSLPVLRLLVELGCPVDWESSRVACHMAVGGSSEDVRSWLAAEAARRQQQQLGSEGIRKRPRTG</sequence>
<organism evidence="1 2">
    <name type="scientific">Gonium pectorale</name>
    <name type="common">Green alga</name>
    <dbReference type="NCBI Taxonomy" id="33097"/>
    <lineage>
        <taxon>Eukaryota</taxon>
        <taxon>Viridiplantae</taxon>
        <taxon>Chlorophyta</taxon>
        <taxon>core chlorophytes</taxon>
        <taxon>Chlorophyceae</taxon>
        <taxon>CS clade</taxon>
        <taxon>Chlamydomonadales</taxon>
        <taxon>Volvocaceae</taxon>
        <taxon>Gonium</taxon>
    </lineage>
</organism>
<dbReference type="GO" id="GO:0004620">
    <property type="term" value="F:phospholipase activity"/>
    <property type="evidence" value="ECO:0007669"/>
    <property type="project" value="TreeGrafter"/>
</dbReference>
<dbReference type="GO" id="GO:0046513">
    <property type="term" value="P:ceramide biosynthetic process"/>
    <property type="evidence" value="ECO:0007669"/>
    <property type="project" value="TreeGrafter"/>
</dbReference>
<evidence type="ECO:0008006" key="3">
    <source>
        <dbReference type="Google" id="ProtNLM"/>
    </source>
</evidence>
<dbReference type="SUPFAM" id="SSF48403">
    <property type="entry name" value="Ankyrin repeat"/>
    <property type="match status" value="1"/>
</dbReference>
<dbReference type="InterPro" id="IPR036770">
    <property type="entry name" value="Ankyrin_rpt-contain_sf"/>
</dbReference>
<dbReference type="Proteomes" id="UP000075714">
    <property type="component" value="Unassembled WGS sequence"/>
</dbReference>
<dbReference type="GO" id="GO:0030149">
    <property type="term" value="P:sphingolipid catabolic process"/>
    <property type="evidence" value="ECO:0007669"/>
    <property type="project" value="TreeGrafter"/>
</dbReference>
<evidence type="ECO:0000313" key="1">
    <source>
        <dbReference type="EMBL" id="KXZ47862.1"/>
    </source>
</evidence>
<evidence type="ECO:0000313" key="2">
    <source>
        <dbReference type="Proteomes" id="UP000075714"/>
    </source>
</evidence>
<accession>A0A150GDE9</accession>
<dbReference type="AlphaFoldDB" id="A0A150GDE9"/>
<proteinExistence type="predicted"/>
<reference evidence="2" key="1">
    <citation type="journal article" date="2016" name="Nat. Commun.">
        <title>The Gonium pectorale genome demonstrates co-option of cell cycle regulation during the evolution of multicellularity.</title>
        <authorList>
            <person name="Hanschen E.R."/>
            <person name="Marriage T.N."/>
            <person name="Ferris P.J."/>
            <person name="Hamaji T."/>
            <person name="Toyoda A."/>
            <person name="Fujiyama A."/>
            <person name="Neme R."/>
            <person name="Noguchi H."/>
            <person name="Minakuchi Y."/>
            <person name="Suzuki M."/>
            <person name="Kawai-Toyooka H."/>
            <person name="Smith D.R."/>
            <person name="Sparks H."/>
            <person name="Anderson J."/>
            <person name="Bakaric R."/>
            <person name="Luria V."/>
            <person name="Karger A."/>
            <person name="Kirschner M.W."/>
            <person name="Durand P.M."/>
            <person name="Michod R.E."/>
            <person name="Nozaki H."/>
            <person name="Olson B.J."/>
        </authorList>
    </citation>
    <scope>NUCLEOTIDE SEQUENCE [LARGE SCALE GENOMIC DNA]</scope>
    <source>
        <strain evidence="2">NIES-2863</strain>
    </source>
</reference>
<comment type="caution">
    <text evidence="1">The sequence shown here is derived from an EMBL/GenBank/DDBJ whole genome shotgun (WGS) entry which is preliminary data.</text>
</comment>
<dbReference type="PANTHER" id="PTHR12393">
    <property type="entry name" value="SPHINGOMYELIN PHOSPHODIESTERASE RELATED"/>
    <property type="match status" value="1"/>
</dbReference>
<dbReference type="GO" id="GO:0071944">
    <property type="term" value="C:cell periphery"/>
    <property type="evidence" value="ECO:0007669"/>
    <property type="project" value="TreeGrafter"/>
</dbReference>
<protein>
    <recommendedName>
        <fullName evidence="3">Ankyrin repeat domain-containing protein</fullName>
    </recommendedName>
</protein>
<name>A0A150GDE9_GONPE</name>
<dbReference type="GO" id="GO:0016020">
    <property type="term" value="C:membrane"/>
    <property type="evidence" value="ECO:0007669"/>
    <property type="project" value="TreeGrafter"/>
</dbReference>
<dbReference type="GO" id="GO:0005783">
    <property type="term" value="C:endoplasmic reticulum"/>
    <property type="evidence" value="ECO:0007669"/>
    <property type="project" value="TreeGrafter"/>
</dbReference>
<dbReference type="OrthoDB" id="540955at2759"/>
<dbReference type="PANTHER" id="PTHR12393:SF6">
    <property type="entry name" value="SPHINGOMYELIN PHOSPHODIESTERASE 2"/>
    <property type="match status" value="1"/>
</dbReference>